<evidence type="ECO:0000313" key="2">
    <source>
        <dbReference type="EMBL" id="DAF62237.1"/>
    </source>
</evidence>
<organism evidence="2">
    <name type="scientific">Myoviridae sp. ctIty1</name>
    <dbReference type="NCBI Taxonomy" id="2827673"/>
    <lineage>
        <taxon>Viruses</taxon>
        <taxon>Duplodnaviria</taxon>
        <taxon>Heunggongvirae</taxon>
        <taxon>Uroviricota</taxon>
        <taxon>Caudoviricetes</taxon>
    </lineage>
</organism>
<keyword evidence="1" id="KW-0812">Transmembrane</keyword>
<keyword evidence="2" id="KW-0261">Viral envelope protein</keyword>
<dbReference type="InterPro" id="IPR055762">
    <property type="entry name" value="DUF7338"/>
</dbReference>
<protein>
    <submittedName>
        <fullName evidence="2">Envelope protein</fullName>
    </submittedName>
</protein>
<feature type="transmembrane region" description="Helical" evidence="1">
    <location>
        <begin position="6"/>
        <end position="29"/>
    </location>
</feature>
<sequence>MLKFLIFLPFQLLIMLFCYLTNWFVVLFADRDGELKGIWHLWQTWDDSIDNREYIMNVAPKFIRYDFDKYNREYQGGVNKFGRRRYYVANFKELPLKDRIKRYFCRVGWLTRNCAYGFAFYIFGTWVDNSKMVYVDSPEKKQYYGHEKGYRWLLDRPFVWKSDMPITKHLQLNCFIGWKVSRTIGRRHRAMIANRIAVRIRKNK</sequence>
<proteinExistence type="predicted"/>
<dbReference type="EMBL" id="BK032823">
    <property type="protein sequence ID" value="DAF62237.1"/>
    <property type="molecule type" value="Genomic_DNA"/>
</dbReference>
<reference evidence="2" key="1">
    <citation type="journal article" date="2021" name="Proc. Natl. Acad. Sci. U.S.A.">
        <title>A Catalog of Tens of Thousands of Viruses from Human Metagenomes Reveals Hidden Associations with Chronic Diseases.</title>
        <authorList>
            <person name="Tisza M.J."/>
            <person name="Buck C.B."/>
        </authorList>
    </citation>
    <scope>NUCLEOTIDE SEQUENCE</scope>
    <source>
        <strain evidence="2">CtIty1</strain>
    </source>
</reference>
<dbReference type="GO" id="GO:0019031">
    <property type="term" value="C:viral envelope"/>
    <property type="evidence" value="ECO:0007669"/>
    <property type="project" value="UniProtKB-KW"/>
</dbReference>
<name>A0A8S5TG10_9CAUD</name>
<accession>A0A8S5TG10</accession>
<keyword evidence="2" id="KW-0946">Virion</keyword>
<dbReference type="Pfam" id="PF24027">
    <property type="entry name" value="DUF7338"/>
    <property type="match status" value="1"/>
</dbReference>
<evidence type="ECO:0000256" key="1">
    <source>
        <dbReference type="SAM" id="Phobius"/>
    </source>
</evidence>
<keyword evidence="1" id="KW-0472">Membrane</keyword>
<keyword evidence="1" id="KW-1133">Transmembrane helix</keyword>